<comment type="caution">
    <text evidence="1">The sequence shown here is derived from an EMBL/GenBank/DDBJ whole genome shotgun (WGS) entry which is preliminary data.</text>
</comment>
<gene>
    <name evidence="1" type="ORF">DI526_08340</name>
</gene>
<dbReference type="RefSeq" id="WP_304276489.1">
    <property type="nucleotide sequence ID" value="NZ_QFQZ01000019.1"/>
</dbReference>
<dbReference type="Proteomes" id="UP000249393">
    <property type="component" value="Unassembled WGS sequence"/>
</dbReference>
<protein>
    <recommendedName>
        <fullName evidence="3">Antifreeze protein</fullName>
    </recommendedName>
</protein>
<dbReference type="EMBL" id="QFQZ01000019">
    <property type="protein sequence ID" value="PZR35070.1"/>
    <property type="molecule type" value="Genomic_DNA"/>
</dbReference>
<organism evidence="1 2">
    <name type="scientific">Caulobacter segnis</name>
    <dbReference type="NCBI Taxonomy" id="88688"/>
    <lineage>
        <taxon>Bacteria</taxon>
        <taxon>Pseudomonadati</taxon>
        <taxon>Pseudomonadota</taxon>
        <taxon>Alphaproteobacteria</taxon>
        <taxon>Caulobacterales</taxon>
        <taxon>Caulobacteraceae</taxon>
        <taxon>Caulobacter</taxon>
    </lineage>
</organism>
<accession>A0A2W5V5G0</accession>
<reference evidence="1 2" key="1">
    <citation type="submission" date="2017-08" db="EMBL/GenBank/DDBJ databases">
        <title>Infants hospitalized years apart are colonized by the same room-sourced microbial strains.</title>
        <authorList>
            <person name="Brooks B."/>
            <person name="Olm M.R."/>
            <person name="Firek B.A."/>
            <person name="Baker R."/>
            <person name="Thomas B.C."/>
            <person name="Morowitz M.J."/>
            <person name="Banfield J.F."/>
        </authorList>
    </citation>
    <scope>NUCLEOTIDE SEQUENCE [LARGE SCALE GENOMIC DNA]</scope>
    <source>
        <strain evidence="1">S2_003_000_R2_4</strain>
    </source>
</reference>
<proteinExistence type="predicted"/>
<sequence>MARRKDPWTSLAFDSWALGMEASAVIGLRMMKLAAGGAAAQAEAQLMVSEKVAAGLALQTMAVTGKLGANGPAMASGSLAHLRRKVRANRRRLSKL</sequence>
<evidence type="ECO:0000313" key="2">
    <source>
        <dbReference type="Proteomes" id="UP000249393"/>
    </source>
</evidence>
<name>A0A2W5V5G0_9CAUL</name>
<evidence type="ECO:0000313" key="1">
    <source>
        <dbReference type="EMBL" id="PZR35070.1"/>
    </source>
</evidence>
<evidence type="ECO:0008006" key="3">
    <source>
        <dbReference type="Google" id="ProtNLM"/>
    </source>
</evidence>
<dbReference type="AlphaFoldDB" id="A0A2W5V5G0"/>